<organism evidence="2 3">
    <name type="scientific">Coptis chinensis</name>
    <dbReference type="NCBI Taxonomy" id="261450"/>
    <lineage>
        <taxon>Eukaryota</taxon>
        <taxon>Viridiplantae</taxon>
        <taxon>Streptophyta</taxon>
        <taxon>Embryophyta</taxon>
        <taxon>Tracheophyta</taxon>
        <taxon>Spermatophyta</taxon>
        <taxon>Magnoliopsida</taxon>
        <taxon>Ranunculales</taxon>
        <taxon>Ranunculaceae</taxon>
        <taxon>Coptidoideae</taxon>
        <taxon>Coptis</taxon>
    </lineage>
</organism>
<dbReference type="PANTHER" id="PTHR31111">
    <property type="entry name" value="BNAA05G37150D PROTEIN-RELATED"/>
    <property type="match status" value="1"/>
</dbReference>
<dbReference type="InterPro" id="IPR017451">
    <property type="entry name" value="F-box-assoc_interact_dom"/>
</dbReference>
<dbReference type="OrthoDB" id="1918594at2759"/>
<gene>
    <name evidence="2" type="ORF">IFM89_024331</name>
</gene>
<dbReference type="Pfam" id="PF08268">
    <property type="entry name" value="FBA_3"/>
    <property type="match status" value="1"/>
</dbReference>
<protein>
    <recommendedName>
        <fullName evidence="1">F-box associated beta-propeller type 3 domain-containing protein</fullName>
    </recommendedName>
</protein>
<evidence type="ECO:0000259" key="1">
    <source>
        <dbReference type="Pfam" id="PF08268"/>
    </source>
</evidence>
<comment type="caution">
    <text evidence="2">The sequence shown here is derived from an EMBL/GenBank/DDBJ whole genome shotgun (WGS) entry which is preliminary data.</text>
</comment>
<dbReference type="EMBL" id="JADFTS010000001">
    <property type="protein sequence ID" value="KAF9625558.1"/>
    <property type="molecule type" value="Genomic_DNA"/>
</dbReference>
<dbReference type="NCBIfam" id="TIGR01640">
    <property type="entry name" value="F_box_assoc_1"/>
    <property type="match status" value="1"/>
</dbReference>
<name>A0A835J1T6_9MAGN</name>
<accession>A0A835J1T6</accession>
<evidence type="ECO:0000313" key="3">
    <source>
        <dbReference type="Proteomes" id="UP000631114"/>
    </source>
</evidence>
<reference evidence="2 3" key="1">
    <citation type="submission" date="2020-10" db="EMBL/GenBank/DDBJ databases">
        <title>The Coptis chinensis genome and diversification of protoberbering-type alkaloids.</title>
        <authorList>
            <person name="Wang B."/>
            <person name="Shu S."/>
            <person name="Song C."/>
            <person name="Liu Y."/>
        </authorList>
    </citation>
    <scope>NUCLEOTIDE SEQUENCE [LARGE SCALE GENOMIC DNA]</scope>
    <source>
        <strain evidence="2">HL-2020</strain>
        <tissue evidence="2">Leaf</tissue>
    </source>
</reference>
<dbReference type="PANTHER" id="PTHR31111:SF136">
    <property type="entry name" value="F-BOX ASSOCIATED DOMAIN-CONTAINING PROTEIN"/>
    <property type="match status" value="1"/>
</dbReference>
<sequence length="381" mass="43450">MRFSIFPACPNHIDKEKKRIMSNLNDDVIFDIFSRIPGDILETTFKYECKNWFNMISSSVFIKTHLLHQTKDGILQQVTTGGIVKLMFINLNAMEANKELELITLPENSRVVCSCNGLLLCLDSTSKNMYVTNPMTNETVALRPCNHELHSGVEVRYDLVYVPSTEKYKVVELYYDYANHHPVFHIQTLGVNGLSDSYRRIEEPAFKSALQYISYYESISVSGVLYILVGSGKIICFDVGNETTIKLLSLPTCYSNDNGVDLTEIAGSLSFIRGTRYDQFDVWSLKDVNEGEWVKQFKICKLPANINNRVPPYVNLVVLGSLNDGEVITFPDDRTDVYGQRIFVYSVKTMQWKLMNTTNSFQATPMVYKSDNAVEADEYHE</sequence>
<dbReference type="AlphaFoldDB" id="A0A835J1T6"/>
<proteinExistence type="predicted"/>
<evidence type="ECO:0000313" key="2">
    <source>
        <dbReference type="EMBL" id="KAF9625558.1"/>
    </source>
</evidence>
<feature type="domain" description="F-box associated beta-propeller type 3" evidence="1">
    <location>
        <begin position="104"/>
        <end position="349"/>
    </location>
</feature>
<dbReference type="Proteomes" id="UP000631114">
    <property type="component" value="Unassembled WGS sequence"/>
</dbReference>
<keyword evidence="3" id="KW-1185">Reference proteome</keyword>
<dbReference type="InterPro" id="IPR013187">
    <property type="entry name" value="F-box-assoc_dom_typ3"/>
</dbReference>